<feature type="domain" description="Starch synthase catalytic" evidence="9">
    <location>
        <begin position="27"/>
        <end position="268"/>
    </location>
</feature>
<evidence type="ECO:0000256" key="1">
    <source>
        <dbReference type="ARBA" id="ARBA00001478"/>
    </source>
</evidence>
<keyword evidence="4 7" id="KW-0328">Glycosyltransferase</keyword>
<dbReference type="Gene3D" id="3.40.50.2000">
    <property type="entry name" value="Glycogen Phosphorylase B"/>
    <property type="match status" value="2"/>
</dbReference>
<evidence type="ECO:0000259" key="9">
    <source>
        <dbReference type="Pfam" id="PF08323"/>
    </source>
</evidence>
<evidence type="ECO:0000256" key="7">
    <source>
        <dbReference type="HAMAP-Rule" id="MF_00484"/>
    </source>
</evidence>
<dbReference type="EC" id="2.4.1.21" evidence="7"/>
<evidence type="ECO:0000313" key="11">
    <source>
        <dbReference type="Proteomes" id="UP000231098"/>
    </source>
</evidence>
<dbReference type="AlphaFoldDB" id="A0A2H0X8Y8"/>
<dbReference type="Proteomes" id="UP000231098">
    <property type="component" value="Unassembled WGS sequence"/>
</dbReference>
<organism evidence="10 11">
    <name type="scientific">candidate division WWE3 bacterium CG08_land_8_20_14_0_20_41_15</name>
    <dbReference type="NCBI Taxonomy" id="1975086"/>
    <lineage>
        <taxon>Bacteria</taxon>
        <taxon>Katanobacteria</taxon>
    </lineage>
</organism>
<comment type="caution">
    <text evidence="7">Lacks conserved residue(s) required for the propagation of feature annotation.</text>
</comment>
<comment type="caution">
    <text evidence="10">The sequence shown here is derived from an EMBL/GenBank/DDBJ whole genome shotgun (WGS) entry which is preliminary data.</text>
</comment>
<dbReference type="PANTHER" id="PTHR45825">
    <property type="entry name" value="GRANULE-BOUND STARCH SYNTHASE 1, CHLOROPLASTIC/AMYLOPLASTIC"/>
    <property type="match status" value="1"/>
</dbReference>
<dbReference type="EMBL" id="PEYV01000058">
    <property type="protein sequence ID" value="PIS21305.1"/>
    <property type="molecule type" value="Genomic_DNA"/>
</dbReference>
<dbReference type="GO" id="GO:0004373">
    <property type="term" value="F:alpha-1,4-glucan glucosyltransferase (UDP-glucose donor) activity"/>
    <property type="evidence" value="ECO:0007669"/>
    <property type="project" value="InterPro"/>
</dbReference>
<evidence type="ECO:0000256" key="6">
    <source>
        <dbReference type="ARBA" id="ARBA00023056"/>
    </source>
</evidence>
<comment type="pathway">
    <text evidence="7">Glycan biosynthesis; glycogen biosynthesis.</text>
</comment>
<dbReference type="GO" id="GO:0009011">
    <property type="term" value="F:alpha-1,4-glucan glucosyltransferase (ADP-glucose donor) activity"/>
    <property type="evidence" value="ECO:0007669"/>
    <property type="project" value="UniProtKB-UniRule"/>
</dbReference>
<dbReference type="InterPro" id="IPR013534">
    <property type="entry name" value="Starch_synth_cat_dom"/>
</dbReference>
<evidence type="ECO:0000256" key="4">
    <source>
        <dbReference type="ARBA" id="ARBA00022676"/>
    </source>
</evidence>
<keyword evidence="6 7" id="KW-0320">Glycogen biosynthesis</keyword>
<reference evidence="11" key="1">
    <citation type="submission" date="2017-09" db="EMBL/GenBank/DDBJ databases">
        <title>Depth-based differentiation of microbial function through sediment-hosted aquifers and enrichment of novel symbionts in the deep terrestrial subsurface.</title>
        <authorList>
            <person name="Probst A.J."/>
            <person name="Ladd B."/>
            <person name="Jarett J.K."/>
            <person name="Geller-Mcgrath D.E."/>
            <person name="Sieber C.M.K."/>
            <person name="Emerson J.B."/>
            <person name="Anantharaman K."/>
            <person name="Thomas B.C."/>
            <person name="Malmstrom R."/>
            <person name="Stieglmeier M."/>
            <person name="Klingl A."/>
            <person name="Woyke T."/>
            <person name="Ryan C.M."/>
            <person name="Banfield J.F."/>
        </authorList>
    </citation>
    <scope>NUCLEOTIDE SEQUENCE [LARGE SCALE GENOMIC DNA]</scope>
</reference>
<dbReference type="HAMAP" id="MF_00484">
    <property type="entry name" value="Glycogen_synth"/>
    <property type="match status" value="1"/>
</dbReference>
<comment type="catalytic activity">
    <reaction evidence="1 7">
        <text>[(1-&gt;4)-alpha-D-glucosyl](n) + ADP-alpha-D-glucose = [(1-&gt;4)-alpha-D-glucosyl](n+1) + ADP + H(+)</text>
        <dbReference type="Rhea" id="RHEA:18189"/>
        <dbReference type="Rhea" id="RHEA-COMP:9584"/>
        <dbReference type="Rhea" id="RHEA-COMP:9587"/>
        <dbReference type="ChEBI" id="CHEBI:15378"/>
        <dbReference type="ChEBI" id="CHEBI:15444"/>
        <dbReference type="ChEBI" id="CHEBI:57498"/>
        <dbReference type="ChEBI" id="CHEBI:456216"/>
        <dbReference type="EC" id="2.4.1.21"/>
    </reaction>
</comment>
<dbReference type="Pfam" id="PF00534">
    <property type="entry name" value="Glycos_transf_1"/>
    <property type="match status" value="1"/>
</dbReference>
<dbReference type="UniPathway" id="UPA00164"/>
<dbReference type="NCBIfam" id="TIGR02095">
    <property type="entry name" value="glgA"/>
    <property type="match status" value="1"/>
</dbReference>
<accession>A0A2H0X8Y8</accession>
<feature type="domain" description="Glycosyl transferase family 1" evidence="8">
    <location>
        <begin position="317"/>
        <end position="454"/>
    </location>
</feature>
<evidence type="ECO:0000256" key="2">
    <source>
        <dbReference type="ARBA" id="ARBA00002764"/>
    </source>
</evidence>
<name>A0A2H0X8Y8_UNCKA</name>
<dbReference type="SUPFAM" id="SSF53756">
    <property type="entry name" value="UDP-Glycosyltransferase/glycogen phosphorylase"/>
    <property type="match status" value="1"/>
</dbReference>
<gene>
    <name evidence="7" type="primary">glgA</name>
    <name evidence="10" type="ORF">COT51_03445</name>
</gene>
<dbReference type="GO" id="GO:0005978">
    <property type="term" value="P:glycogen biosynthetic process"/>
    <property type="evidence" value="ECO:0007669"/>
    <property type="project" value="UniProtKB-UniRule"/>
</dbReference>
<dbReference type="InterPro" id="IPR001296">
    <property type="entry name" value="Glyco_trans_1"/>
</dbReference>
<dbReference type="PANTHER" id="PTHR45825:SF11">
    <property type="entry name" value="ALPHA AMYLASE DOMAIN-CONTAINING PROTEIN"/>
    <property type="match status" value="1"/>
</dbReference>
<comment type="function">
    <text evidence="2 7">Synthesizes alpha-1,4-glucan chains using ADP-glucose.</text>
</comment>
<evidence type="ECO:0000313" key="10">
    <source>
        <dbReference type="EMBL" id="PIS21305.1"/>
    </source>
</evidence>
<sequence>MQKKSVTTNRVRVLTPEQDSLKQKPLKVLIVIAESAPYASVAGLSRTAPYLARAISALGHDVRIFMPKFGLIDETKYKMEMIYKDLKVPTGLGVAPQFLICNVKMHKEEEGVPTYFLENQEYYEQRANVYGYSDDQVRWALLARGCLEFVKVSDWKPDVIHSNDWHTGMVPNYMASNYAKDEIISKISSLFTIHNMQFQGMFDHHNISDLDFDDGRSQIASFFSERLSKQNFMKRGIIYADAVNTVSETYAREILTPAFGEGIDRLLIELRSKLFGVVNGIDYNEFNPATDKLVKYNFDVETVSRRKLNKIALQKDFGLPEKEDAFLVGIVSRLVEQKGIDLIGEVMRPFLKDFNAQLVVVGGGDNKYIDLFKDLQKNFPTKVSCHLMLNYTLPRMVFSGCDVVLIPSRFEPCGVVQLEAMRYGAVPIVRHTGGLADTVENFDSAKGTGTGFSFNDFDRWAFFAQLVRAYEVFQNDTVWNKLVKRVMLADFSWEHSAKEYVRLYERAIHFRNQRLASDGDSTPKGLYEN</sequence>
<keyword evidence="5 7" id="KW-0808">Transferase</keyword>
<dbReference type="CDD" id="cd03791">
    <property type="entry name" value="GT5_Glycogen_synthase_DULL1-like"/>
    <property type="match status" value="1"/>
</dbReference>
<dbReference type="Pfam" id="PF08323">
    <property type="entry name" value="Glyco_transf_5"/>
    <property type="match status" value="1"/>
</dbReference>
<comment type="similarity">
    <text evidence="3 7">Belongs to the glycosyltransferase 1 family. Bacterial/plant glycogen synthase subfamily.</text>
</comment>
<proteinExistence type="inferred from homology"/>
<protein>
    <recommendedName>
        <fullName evidence="7">Glycogen synthase</fullName>
        <ecNumber evidence="7">2.4.1.21</ecNumber>
    </recommendedName>
    <alternativeName>
        <fullName evidence="7">Starch [bacterial glycogen] synthase</fullName>
    </alternativeName>
</protein>
<evidence type="ECO:0000259" key="8">
    <source>
        <dbReference type="Pfam" id="PF00534"/>
    </source>
</evidence>
<evidence type="ECO:0000256" key="5">
    <source>
        <dbReference type="ARBA" id="ARBA00022679"/>
    </source>
</evidence>
<evidence type="ECO:0000256" key="3">
    <source>
        <dbReference type="ARBA" id="ARBA00010281"/>
    </source>
</evidence>
<dbReference type="InterPro" id="IPR011835">
    <property type="entry name" value="GS/SS"/>
</dbReference>